<evidence type="ECO:0000256" key="1">
    <source>
        <dbReference type="SAM" id="SignalP"/>
    </source>
</evidence>
<keyword evidence="3" id="KW-1185">Reference proteome</keyword>
<protein>
    <recommendedName>
        <fullName evidence="4">Glycogen debranching enzyme</fullName>
    </recommendedName>
</protein>
<evidence type="ECO:0008006" key="4">
    <source>
        <dbReference type="Google" id="ProtNLM"/>
    </source>
</evidence>
<gene>
    <name evidence="2" type="ORF">PCON_10998</name>
</gene>
<accession>U4L4K8</accession>
<feature type="signal peptide" evidence="1">
    <location>
        <begin position="1"/>
        <end position="24"/>
    </location>
</feature>
<proteinExistence type="predicted"/>
<keyword evidence="1" id="KW-0732">Signal</keyword>
<sequence>MVVINKTAAVAATTALLSASSVFASTPAAEDLRLQVTAEGNINYFLRDETTAAQVLFTDTKNATSGGIRRFLTAFPAGNSGQVTYFHPLNATSDVFTVSLVNGTLQSVTGDHEKVGVKGSMEFSKDSKMGVTVMGGTRAVRDYVEGRGVMHEIFNYTLSPVFNESYFQLNRKWINSSKTMDLTFHAGDNLRFAVTPSSNGYTPPTIEFLRKGSGPGYANWSVLLNETSLTGLPTPGLFLAENATSAYTVKGSGSDPKALANALRGLNNGTNPIAKQISFLTYADKFTAGGFRFLTYFGRDTLFSLRLLMPLLQTEAIESALGSVIARTNPIDGGLCHEETIGDYASFVNINNKEAYKGDEANFDYKMVDTDMLLLPVLSHYFLELPQGKNRAAVLLNKTSEFANGTTYAKLLDHNIQRVFNLTAAFAKNPVAGNLIAFKEGIPVGNWRDSNAGNGWGAIAFDNNVAYAPACLRAIQALSEAGIIDRSLATKASTYASVWESKAEAFFKMIVDSKTSQQRLNNFVKAANLTEGLLYGEGSLNSTSTTTRKYPATPKKQKSDTTFYSISRNSHSQIPVLNSDLGFALLLRTQISPDLLRGVVTALQPYPRGLLTNIGMLIANPAYSSNTSHISEFSPAAYHGTVVWSFQQAIMAAGIQRQLNFCGGSVASPQVDFNKSPSKPPVWCKDKQLVADLKDGQMRLWKAIKGVGEETLFSELWSYTYDQIKQRFGVIGLGALAPEGTEADAIQLWSFTFLALADPTGDAATVRV</sequence>
<feature type="chain" id="PRO_5004651115" description="Glycogen debranching enzyme" evidence="1">
    <location>
        <begin position="25"/>
        <end position="768"/>
    </location>
</feature>
<dbReference type="OMA" id="WSWQLAM"/>
<reference evidence="2 3" key="1">
    <citation type="journal article" date="2013" name="PLoS Genet.">
        <title>The genome and development-dependent transcriptomes of Pyronema confluens: a window into fungal evolution.</title>
        <authorList>
            <person name="Traeger S."/>
            <person name="Altegoer F."/>
            <person name="Freitag M."/>
            <person name="Gabaldon T."/>
            <person name="Kempken F."/>
            <person name="Kumar A."/>
            <person name="Marcet-Houben M."/>
            <person name="Poggeler S."/>
            <person name="Stajich J.E."/>
            <person name="Nowrousian M."/>
        </authorList>
    </citation>
    <scope>NUCLEOTIDE SEQUENCE [LARGE SCALE GENOMIC DNA]</scope>
    <source>
        <strain evidence="3">CBS 100304</strain>
        <tissue evidence="2">Vegetative mycelium</tissue>
    </source>
</reference>
<dbReference type="eggNOG" id="ENOG502QV7E">
    <property type="taxonomic scope" value="Eukaryota"/>
</dbReference>
<evidence type="ECO:0000313" key="3">
    <source>
        <dbReference type="Proteomes" id="UP000018144"/>
    </source>
</evidence>
<dbReference type="OrthoDB" id="2591256at2759"/>
<name>U4L4K8_PYROM</name>
<organism evidence="2 3">
    <name type="scientific">Pyronema omphalodes (strain CBS 100304)</name>
    <name type="common">Pyronema confluens</name>
    <dbReference type="NCBI Taxonomy" id="1076935"/>
    <lineage>
        <taxon>Eukaryota</taxon>
        <taxon>Fungi</taxon>
        <taxon>Dikarya</taxon>
        <taxon>Ascomycota</taxon>
        <taxon>Pezizomycotina</taxon>
        <taxon>Pezizomycetes</taxon>
        <taxon>Pezizales</taxon>
        <taxon>Pyronemataceae</taxon>
        <taxon>Pyronema</taxon>
    </lineage>
</organism>
<dbReference type="AlphaFoldDB" id="U4L4K8"/>
<dbReference type="EMBL" id="HF935614">
    <property type="protein sequence ID" value="CCX11404.1"/>
    <property type="molecule type" value="Genomic_DNA"/>
</dbReference>
<dbReference type="Proteomes" id="UP000018144">
    <property type="component" value="Unassembled WGS sequence"/>
</dbReference>
<evidence type="ECO:0000313" key="2">
    <source>
        <dbReference type="EMBL" id="CCX11404.1"/>
    </source>
</evidence>